<reference evidence="1" key="1">
    <citation type="submission" date="2021-05" db="EMBL/GenBank/DDBJ databases">
        <authorList>
            <person name="Alioto T."/>
            <person name="Alioto T."/>
            <person name="Gomez Garrido J."/>
        </authorList>
    </citation>
    <scope>NUCLEOTIDE SEQUENCE</scope>
</reference>
<sequence length="121" mass="13895">MSLETNHKNFSICQFFRRSKLKKHFKKNHFDQNAKWVKKCISNAKCKMLFKNPFQMQNVHCILRFAHLCQSAKAKSVTTTTAITKGKSVMASLQHVLHSNVNIVLSTPIRPTLLVKLDTPL</sequence>
<organism evidence="1">
    <name type="scientific">Cacopsylla melanoneura</name>
    <dbReference type="NCBI Taxonomy" id="428564"/>
    <lineage>
        <taxon>Eukaryota</taxon>
        <taxon>Metazoa</taxon>
        <taxon>Ecdysozoa</taxon>
        <taxon>Arthropoda</taxon>
        <taxon>Hexapoda</taxon>
        <taxon>Insecta</taxon>
        <taxon>Pterygota</taxon>
        <taxon>Neoptera</taxon>
        <taxon>Paraneoptera</taxon>
        <taxon>Hemiptera</taxon>
        <taxon>Sternorrhyncha</taxon>
        <taxon>Psylloidea</taxon>
        <taxon>Psyllidae</taxon>
        <taxon>Psyllinae</taxon>
        <taxon>Cacopsylla</taxon>
    </lineage>
</organism>
<accession>A0A8D8RY43</accession>
<evidence type="ECO:0000313" key="1">
    <source>
        <dbReference type="EMBL" id="CAG6657892.1"/>
    </source>
</evidence>
<dbReference type="EMBL" id="HBUF01189986">
    <property type="protein sequence ID" value="CAG6657892.1"/>
    <property type="molecule type" value="Transcribed_RNA"/>
</dbReference>
<name>A0A8D8RY43_9HEMI</name>
<protein>
    <submittedName>
        <fullName evidence="1">Uncharacterized protein</fullName>
    </submittedName>
</protein>
<proteinExistence type="predicted"/>
<dbReference type="AlphaFoldDB" id="A0A8D8RY43"/>